<keyword evidence="8 10" id="KW-0406">Ion transport</keyword>
<dbReference type="GO" id="GO:0005743">
    <property type="term" value="C:mitochondrial inner membrane"/>
    <property type="evidence" value="ECO:0007669"/>
    <property type="project" value="UniProtKB-SubCell"/>
</dbReference>
<keyword evidence="9 10" id="KW-0472">Membrane</keyword>
<feature type="transmembrane region" description="Helical" evidence="10">
    <location>
        <begin position="473"/>
        <end position="494"/>
    </location>
</feature>
<dbReference type="InterPro" id="IPR039204">
    <property type="entry name" value="MRS2-like"/>
</dbReference>
<dbReference type="STRING" id="286115.A0A507CKY7"/>
<evidence type="ECO:0000256" key="4">
    <source>
        <dbReference type="ARBA" id="ARBA00022692"/>
    </source>
</evidence>
<proteinExistence type="inferred from homology"/>
<evidence type="ECO:0000256" key="1">
    <source>
        <dbReference type="ARBA" id="ARBA00004141"/>
    </source>
</evidence>
<keyword evidence="6" id="KW-0809">Transit peptide</keyword>
<accession>A0A507CKY7</accession>
<feature type="transmembrane region" description="Helical" evidence="10">
    <location>
        <begin position="436"/>
        <end position="461"/>
    </location>
</feature>
<evidence type="ECO:0000313" key="13">
    <source>
        <dbReference type="Proteomes" id="UP000317494"/>
    </source>
</evidence>
<keyword evidence="4 10" id="KW-0812">Transmembrane</keyword>
<comment type="similarity">
    <text evidence="2 10">Belongs to the CorA metal ion transporter (MIT) (TC 1.A.35) family.</text>
</comment>
<protein>
    <recommendedName>
        <fullName evidence="10">Magnesium transporter</fullName>
    </recommendedName>
</protein>
<keyword evidence="13" id="KW-1185">Reference proteome</keyword>
<organism evidence="12 13">
    <name type="scientific">Synchytrium endobioticum</name>
    <dbReference type="NCBI Taxonomy" id="286115"/>
    <lineage>
        <taxon>Eukaryota</taxon>
        <taxon>Fungi</taxon>
        <taxon>Fungi incertae sedis</taxon>
        <taxon>Chytridiomycota</taxon>
        <taxon>Chytridiomycota incertae sedis</taxon>
        <taxon>Chytridiomycetes</taxon>
        <taxon>Synchytriales</taxon>
        <taxon>Synchytriaceae</taxon>
        <taxon>Synchytrium</taxon>
    </lineage>
</organism>
<keyword evidence="10" id="KW-0999">Mitochondrion inner membrane</keyword>
<dbReference type="GO" id="GO:0045016">
    <property type="term" value="P:mitochondrial magnesium ion transmembrane transport"/>
    <property type="evidence" value="ECO:0007669"/>
    <property type="project" value="TreeGrafter"/>
</dbReference>
<reference evidence="12 13" key="1">
    <citation type="journal article" date="2019" name="Sci. Rep.">
        <title>Comparative genomics of chytrid fungi reveal insights into the obligate biotrophic and pathogenic lifestyle of Synchytrium endobioticum.</title>
        <authorList>
            <person name="van de Vossenberg B.T.L.H."/>
            <person name="Warris S."/>
            <person name="Nguyen H.D.T."/>
            <person name="van Gent-Pelzer M.P.E."/>
            <person name="Joly D.L."/>
            <person name="van de Geest H.C."/>
            <person name="Bonants P.J.M."/>
            <person name="Smith D.S."/>
            <person name="Levesque C.A."/>
            <person name="van der Lee T.A.J."/>
        </authorList>
    </citation>
    <scope>NUCLEOTIDE SEQUENCE [LARGE SCALE GENOMIC DNA]</scope>
    <source>
        <strain evidence="12 13">MB42</strain>
    </source>
</reference>
<dbReference type="GO" id="GO:0015095">
    <property type="term" value="F:magnesium ion transmembrane transporter activity"/>
    <property type="evidence" value="ECO:0007669"/>
    <property type="project" value="TreeGrafter"/>
</dbReference>
<evidence type="ECO:0000256" key="11">
    <source>
        <dbReference type="SAM" id="MobiDB-lite"/>
    </source>
</evidence>
<keyword evidence="5 10" id="KW-0460">Magnesium</keyword>
<dbReference type="Pfam" id="PF22099">
    <property type="entry name" value="MRS2-like"/>
    <property type="match status" value="1"/>
</dbReference>
<evidence type="ECO:0000256" key="5">
    <source>
        <dbReference type="ARBA" id="ARBA00022842"/>
    </source>
</evidence>
<dbReference type="Proteomes" id="UP000317494">
    <property type="component" value="Unassembled WGS sequence"/>
</dbReference>
<evidence type="ECO:0000256" key="6">
    <source>
        <dbReference type="ARBA" id="ARBA00022946"/>
    </source>
</evidence>
<evidence type="ECO:0000313" key="12">
    <source>
        <dbReference type="EMBL" id="TPX40398.1"/>
    </source>
</evidence>
<keyword evidence="7 10" id="KW-1133">Transmembrane helix</keyword>
<dbReference type="CDD" id="cd12823">
    <property type="entry name" value="Mrs2_Mfm1p-like"/>
    <property type="match status" value="1"/>
</dbReference>
<dbReference type="Gene3D" id="2.40.128.330">
    <property type="match status" value="1"/>
</dbReference>
<dbReference type="AlphaFoldDB" id="A0A507CKY7"/>
<evidence type="ECO:0000256" key="3">
    <source>
        <dbReference type="ARBA" id="ARBA00022448"/>
    </source>
</evidence>
<dbReference type="EMBL" id="QEAN01000315">
    <property type="protein sequence ID" value="TPX40398.1"/>
    <property type="molecule type" value="Genomic_DNA"/>
</dbReference>
<dbReference type="VEuPathDB" id="FungiDB:SeMB42_g06023"/>
<gene>
    <name evidence="12" type="ORF">SeMB42_g06023</name>
</gene>
<evidence type="ECO:0000256" key="2">
    <source>
        <dbReference type="ARBA" id="ARBA00009765"/>
    </source>
</evidence>
<keyword evidence="3 10" id="KW-0813">Transport</keyword>
<sequence>MSRHSGIRNLGRLMVASDRRRTSSHIHQCLYACHGVFPRYLHTSRQEYAFNLHASRIVLQCQRHSSASANINPHHEVPQVDGRHNRPPISTSISIIHHRHQLPKAATSSLRSRDPQHLHIPTQCHTRNLSTSSPHAPALPVTPVNNSRDNDQIIDKDKDTATEENDAAPLSASAKIKIISAASQPDLKLRAMVFNSDGQIEEIDREYRKLDLCTEHGLLPRDLRTIDSSTPWGDHISSILVRRDAIVLHLRHIRCIIKADKVLLIGAPGADTKHQSAFVYELQGRLQSKETTCFEHRALEAVLHSIISGLEETKDSLLPPVERLLNSMAQHVNREKLLELLEYMRRINKFGNQVSSLGSTLKELLNNDDDLAESYLTETARGKSRAKSDHIEIEFLLEHYVARVEDLAFMIQEVSEGIESTQATTNMILASQRNQLLLFEIKVMLASMALACFTAVGTTFGMNIRNGLEDSPYFHTVVGGSIAFATLMYLGTVLRMRRMVSSGAFAKYTRQDKTLAFPRALPGESDNLCIRNQRWPRLEGLEVDVNKRGTSDGLVQHPFLRMAAPLPSLSPLVKKTKKI</sequence>
<comment type="subcellular location">
    <subcellularLocation>
        <location evidence="1">Membrane</location>
        <topology evidence="1">Multi-pass membrane protein</topology>
    </subcellularLocation>
    <subcellularLocation>
        <location evidence="10">Mitochondrion inner membrane</location>
        <topology evidence="10">Multi-pass membrane protein</topology>
    </subcellularLocation>
</comment>
<dbReference type="PANTHER" id="PTHR13890">
    <property type="entry name" value="RNA SPLICING PROTEIN MRS2, MITOCHONDRIAL"/>
    <property type="match status" value="1"/>
</dbReference>
<keyword evidence="10" id="KW-0496">Mitochondrion</keyword>
<name>A0A507CKY7_9FUNG</name>
<feature type="region of interest" description="Disordered" evidence="11">
    <location>
        <begin position="126"/>
        <end position="152"/>
    </location>
</feature>
<evidence type="ECO:0000256" key="10">
    <source>
        <dbReference type="RuleBase" id="RU366042"/>
    </source>
</evidence>
<evidence type="ECO:0000256" key="7">
    <source>
        <dbReference type="ARBA" id="ARBA00022989"/>
    </source>
</evidence>
<comment type="caution">
    <text evidence="12">The sequence shown here is derived from an EMBL/GenBank/DDBJ whole genome shotgun (WGS) entry which is preliminary data.</text>
</comment>
<evidence type="ECO:0000256" key="9">
    <source>
        <dbReference type="ARBA" id="ARBA00023136"/>
    </source>
</evidence>
<evidence type="ECO:0000256" key="8">
    <source>
        <dbReference type="ARBA" id="ARBA00023065"/>
    </source>
</evidence>
<dbReference type="Gene3D" id="1.20.58.340">
    <property type="entry name" value="Magnesium transport protein CorA, transmembrane region"/>
    <property type="match status" value="1"/>
</dbReference>
<dbReference type="PANTHER" id="PTHR13890:SF0">
    <property type="entry name" value="MAGNESIUM TRANSPORTER MRS2 HOMOLOG, MITOCHONDRIAL"/>
    <property type="match status" value="1"/>
</dbReference>